<evidence type="ECO:0000313" key="3">
    <source>
        <dbReference type="Proteomes" id="UP001055091"/>
    </source>
</evidence>
<accession>A0AA37JPW1</accession>
<comment type="caution">
    <text evidence="2">The sequence shown here is derived from an EMBL/GenBank/DDBJ whole genome shotgun (WGS) entry which is preliminary data.</text>
</comment>
<feature type="domain" description="Antirepressor protein ant N-terminal" evidence="1">
    <location>
        <begin position="8"/>
        <end position="125"/>
    </location>
</feature>
<protein>
    <recommendedName>
        <fullName evidence="1">Antirepressor protein ant N-terminal domain-containing protein</fullName>
    </recommendedName>
</protein>
<dbReference type="AlphaFoldDB" id="A0AA37JPW1"/>
<dbReference type="EMBL" id="BQNJ01000002">
    <property type="protein sequence ID" value="GKH02886.1"/>
    <property type="molecule type" value="Genomic_DNA"/>
</dbReference>
<evidence type="ECO:0000259" key="1">
    <source>
        <dbReference type="Pfam" id="PF10547"/>
    </source>
</evidence>
<name>A0AA37JPW1_9FIRM</name>
<dbReference type="RefSeq" id="WP_118040116.1">
    <property type="nucleotide sequence ID" value="NZ_BQNJ01000002.1"/>
</dbReference>
<dbReference type="InterPro" id="IPR018875">
    <property type="entry name" value="Antirepressor_Ant_N"/>
</dbReference>
<proteinExistence type="predicted"/>
<reference evidence="2" key="1">
    <citation type="submission" date="2022-01" db="EMBL/GenBank/DDBJ databases">
        <title>Novel bile acid biosynthetic pathways are enriched in the microbiome of centenarians.</title>
        <authorList>
            <person name="Sato Y."/>
            <person name="Atarashi K."/>
            <person name="Plichta R.D."/>
            <person name="Arai Y."/>
            <person name="Sasajima S."/>
            <person name="Kearney M.S."/>
            <person name="Suda W."/>
            <person name="Takeshita K."/>
            <person name="Sasaki T."/>
            <person name="Okamoto S."/>
            <person name="Skelly N.A."/>
            <person name="Okamura Y."/>
            <person name="Vlamakis H."/>
            <person name="Li Y."/>
            <person name="Tanoue T."/>
            <person name="Takei H."/>
            <person name="Nittono H."/>
            <person name="Narushima S."/>
            <person name="Irie J."/>
            <person name="Itoh H."/>
            <person name="Moriya K."/>
            <person name="Sugiura Y."/>
            <person name="Suematsu M."/>
            <person name="Moritoki N."/>
            <person name="Shibata S."/>
            <person name="Littman R.D."/>
            <person name="Fischbach A.M."/>
            <person name="Uwamino Y."/>
            <person name="Inoue T."/>
            <person name="Honda A."/>
            <person name="Hattori M."/>
            <person name="Murai T."/>
            <person name="Xavier J.R."/>
            <person name="Hirose N."/>
            <person name="Honda K."/>
        </authorList>
    </citation>
    <scope>NUCLEOTIDE SEQUENCE</scope>
    <source>
        <strain evidence="2">CE91-St55</strain>
    </source>
</reference>
<gene>
    <name evidence="2" type="ORF">CE91St55_48670</name>
</gene>
<sequence length="200" mass="22185">MEELTVKNVNLFGDTVVAAQDHDGRVWAGVKWICDGLGLTDGQTRAEKKRVQEDLILQQGGRNFILPTNGGNQEVLCLRNDYVPLWIAKITITPSMKKNNPELVDKLVKYQLEAKDVLAAAFLPQEQAPITYQYAPSAATFDAVANLGRLIERVMKAEGACPHEIALALKPIFQQAGIDIRDCFVKLPAYEQLMLSGLNY</sequence>
<dbReference type="Pfam" id="PF10547">
    <property type="entry name" value="P22_AR_N"/>
    <property type="match status" value="1"/>
</dbReference>
<evidence type="ECO:0000313" key="2">
    <source>
        <dbReference type="EMBL" id="GKH02886.1"/>
    </source>
</evidence>
<dbReference type="Proteomes" id="UP001055091">
    <property type="component" value="Unassembled WGS sequence"/>
</dbReference>
<organism evidence="2 3">
    <name type="scientific">Hungatella hathewayi</name>
    <dbReference type="NCBI Taxonomy" id="154046"/>
    <lineage>
        <taxon>Bacteria</taxon>
        <taxon>Bacillati</taxon>
        <taxon>Bacillota</taxon>
        <taxon>Clostridia</taxon>
        <taxon>Lachnospirales</taxon>
        <taxon>Lachnospiraceae</taxon>
        <taxon>Hungatella</taxon>
    </lineage>
</organism>